<dbReference type="STRING" id="28115.HQ47_05515"/>
<dbReference type="RefSeq" id="WP_018360525.1">
    <property type="nucleotide sequence ID" value="NZ_JASBZX010000008.1"/>
</dbReference>
<evidence type="ECO:0000313" key="3">
    <source>
        <dbReference type="EMBL" id="SUB77825.1"/>
    </source>
</evidence>
<keyword evidence="5" id="KW-1185">Reference proteome</keyword>
<dbReference type="EMBL" id="UGTF01000002">
    <property type="protein sequence ID" value="SUB88954.1"/>
    <property type="molecule type" value="Genomic_DNA"/>
</dbReference>
<feature type="transmembrane region" description="Helical" evidence="1">
    <location>
        <begin position="9"/>
        <end position="28"/>
    </location>
</feature>
<gene>
    <name evidence="2" type="ORF">HQ47_05515</name>
    <name evidence="4" type="ORF">NCTC11632_01043</name>
    <name evidence="3" type="ORF">NCTC13100_00968</name>
</gene>
<dbReference type="AlphaFoldDB" id="A0A0A2E6F2"/>
<keyword evidence="1" id="KW-0472">Membrane</keyword>
<protein>
    <submittedName>
        <fullName evidence="2">Uncharacterized protein</fullName>
    </submittedName>
</protein>
<organism evidence="2 5">
    <name type="scientific">Porphyromonas macacae</name>
    <dbReference type="NCBI Taxonomy" id="28115"/>
    <lineage>
        <taxon>Bacteria</taxon>
        <taxon>Pseudomonadati</taxon>
        <taxon>Bacteroidota</taxon>
        <taxon>Bacteroidia</taxon>
        <taxon>Bacteroidales</taxon>
        <taxon>Porphyromonadaceae</taxon>
        <taxon>Porphyromonas</taxon>
    </lineage>
</organism>
<evidence type="ECO:0000313" key="6">
    <source>
        <dbReference type="Proteomes" id="UP000254156"/>
    </source>
</evidence>
<dbReference type="Proteomes" id="UP000030103">
    <property type="component" value="Unassembled WGS sequence"/>
</dbReference>
<evidence type="ECO:0000313" key="2">
    <source>
        <dbReference type="EMBL" id="KGN74488.1"/>
    </source>
</evidence>
<dbReference type="EMBL" id="JRFA01000014">
    <property type="protein sequence ID" value="KGN74488.1"/>
    <property type="molecule type" value="Genomic_DNA"/>
</dbReference>
<dbReference type="Proteomes" id="UP000254263">
    <property type="component" value="Unassembled WGS sequence"/>
</dbReference>
<accession>A0A0A2E6F2</accession>
<evidence type="ECO:0000313" key="7">
    <source>
        <dbReference type="Proteomes" id="UP000254263"/>
    </source>
</evidence>
<evidence type="ECO:0000313" key="4">
    <source>
        <dbReference type="EMBL" id="SUB88954.1"/>
    </source>
</evidence>
<reference evidence="6 7" key="2">
    <citation type="submission" date="2018-06" db="EMBL/GenBank/DDBJ databases">
        <authorList>
            <consortium name="Pathogen Informatics"/>
            <person name="Doyle S."/>
        </authorList>
    </citation>
    <scope>NUCLEOTIDE SEQUENCE [LARGE SCALE GENOMIC DNA]</scope>
    <source>
        <strain evidence="4 6">NCTC11632</strain>
        <strain evidence="3 7">NCTC13100</strain>
    </source>
</reference>
<dbReference type="EMBL" id="UGTI01000001">
    <property type="protein sequence ID" value="SUB77825.1"/>
    <property type="molecule type" value="Genomic_DNA"/>
</dbReference>
<evidence type="ECO:0000256" key="1">
    <source>
        <dbReference type="SAM" id="Phobius"/>
    </source>
</evidence>
<keyword evidence="1" id="KW-0812">Transmembrane</keyword>
<dbReference type="Proteomes" id="UP000254156">
    <property type="component" value="Unassembled WGS sequence"/>
</dbReference>
<keyword evidence="1" id="KW-1133">Transmembrane helix</keyword>
<feature type="transmembrane region" description="Helical" evidence="1">
    <location>
        <begin position="34"/>
        <end position="53"/>
    </location>
</feature>
<proteinExistence type="predicted"/>
<evidence type="ECO:0000313" key="5">
    <source>
        <dbReference type="Proteomes" id="UP000030103"/>
    </source>
</evidence>
<reference evidence="2 5" key="1">
    <citation type="submission" date="2014-09" db="EMBL/GenBank/DDBJ databases">
        <title>Draft Genome Sequence of Porphyromonas macacae COT-192_OH2859.</title>
        <authorList>
            <person name="Wallis C."/>
            <person name="Deusch O."/>
            <person name="O'Flynn C."/>
            <person name="Davis I."/>
            <person name="Horsfall A."/>
            <person name="Kirkwood N."/>
            <person name="Harris S."/>
            <person name="Eisen J.A."/>
            <person name="Coil D.A."/>
            <person name="Darling A.E."/>
            <person name="Jospin G."/>
            <person name="Alexiev A."/>
        </authorList>
    </citation>
    <scope>NUCLEOTIDE SEQUENCE [LARGE SCALE GENOMIC DNA]</scope>
    <source>
        <strain evidence="5">COT-192 OH2859</strain>
        <strain evidence="2">COT-192_OH2859</strain>
    </source>
</reference>
<name>A0A0A2E6F2_9PORP</name>
<sequence>MDRKELESLLTIIFYVLVVATLVTYFTWHRTYPAVFMTIGVTALVLRLLTYIIRYKKRK</sequence>